<dbReference type="PANTHER" id="PTHR10039">
    <property type="entry name" value="AMELOGENIN"/>
    <property type="match status" value="1"/>
</dbReference>
<feature type="domain" description="Nephrocystin 3-like N-terminal" evidence="2">
    <location>
        <begin position="57"/>
        <end position="226"/>
    </location>
</feature>
<dbReference type="Gene3D" id="3.40.50.300">
    <property type="entry name" value="P-loop containing nucleotide triphosphate hydrolases"/>
    <property type="match status" value="1"/>
</dbReference>
<gene>
    <name evidence="3" type="ORF">NLJ89_g2924</name>
</gene>
<name>A0A9W8K5W6_9AGAR</name>
<reference evidence="3" key="1">
    <citation type="submission" date="2022-07" db="EMBL/GenBank/DDBJ databases">
        <title>Genome Sequence of Agrocybe chaxingu.</title>
        <authorList>
            <person name="Buettner E."/>
        </authorList>
    </citation>
    <scope>NUCLEOTIDE SEQUENCE</scope>
    <source>
        <strain evidence="3">MP-N11</strain>
    </source>
</reference>
<dbReference type="SUPFAM" id="SSF52540">
    <property type="entry name" value="P-loop containing nucleoside triphosphate hydrolases"/>
    <property type="match status" value="1"/>
</dbReference>
<dbReference type="Proteomes" id="UP001148786">
    <property type="component" value="Unassembled WGS sequence"/>
</dbReference>
<comment type="caution">
    <text evidence="3">The sequence shown here is derived from an EMBL/GenBank/DDBJ whole genome shotgun (WGS) entry which is preliminary data.</text>
</comment>
<dbReference type="Pfam" id="PF24883">
    <property type="entry name" value="NPHP3_N"/>
    <property type="match status" value="1"/>
</dbReference>
<keyword evidence="4" id="KW-1185">Reference proteome</keyword>
<dbReference type="OrthoDB" id="4760524at2759"/>
<dbReference type="AlphaFoldDB" id="A0A9W8K5W6"/>
<evidence type="ECO:0000259" key="2">
    <source>
        <dbReference type="Pfam" id="PF24883"/>
    </source>
</evidence>
<proteinExistence type="predicted"/>
<accession>A0A9W8K5W6</accession>
<sequence>MLDNSQNVLVTGGTLTHVEQRGTPGFTQLRAAIADGAMHDSGERFDPPKCYPGTRELILKQLLDWIIAHDPGEAFMHWVQGTAGGGKSAILQEIAEMCAKQKRLIASFFFSRTAALRNDEKRLIATIAYQLAQSIPATRPYIEKAIENDPAVLSKSLESQLLSLVITPLDQAHSAVGEECADWPRLILLDGLDECGEGPVQQRLLNSLVTCVAECKFSLLLLVSSRPEIHLVTTFRQASFEGKVVGTELDGNYQDIRRFLEGTFKNVKETHPLRKYLPPDWPSAAAMNSLILKSSGHFIYAATVVRYISPPDSHPAQCLDIVLQIQPLTGHGSPFAELDALYLHILSSLPDDETPLHILALAVFPINWYSERTPRCFDSQLRLRKGVSEQIILKLASLIKIGYNSKVYVVHASFTDFLFDKSRSQKFYIDLDRHATYFMRMSFQLSSGDTIEAVWKRVRLNSSDVAAYCLRALPTEELFEDILSCFKFLAALQENMQKPESGNPSALASNSCLVRVVEKYLLYFSIFEDHCSPNLSADIRERCQEYVQQVIKFQVELYRSSDMLVTLLALSLLKKWLGMKGPGVQELISPDLELEGPDYKTAIQIDNSSLHVSGLPTSDALPFIQNALGGRDFARAAKVMTLSLVQ</sequence>
<evidence type="ECO:0000256" key="1">
    <source>
        <dbReference type="ARBA" id="ARBA00022737"/>
    </source>
</evidence>
<evidence type="ECO:0000313" key="4">
    <source>
        <dbReference type="Proteomes" id="UP001148786"/>
    </source>
</evidence>
<dbReference type="InterPro" id="IPR056884">
    <property type="entry name" value="NPHP3-like_N"/>
</dbReference>
<organism evidence="3 4">
    <name type="scientific">Agrocybe chaxingu</name>
    <dbReference type="NCBI Taxonomy" id="84603"/>
    <lineage>
        <taxon>Eukaryota</taxon>
        <taxon>Fungi</taxon>
        <taxon>Dikarya</taxon>
        <taxon>Basidiomycota</taxon>
        <taxon>Agaricomycotina</taxon>
        <taxon>Agaricomycetes</taxon>
        <taxon>Agaricomycetidae</taxon>
        <taxon>Agaricales</taxon>
        <taxon>Agaricineae</taxon>
        <taxon>Strophariaceae</taxon>
        <taxon>Agrocybe</taxon>
    </lineage>
</organism>
<dbReference type="EMBL" id="JANKHO010000196">
    <property type="protein sequence ID" value="KAJ3513477.1"/>
    <property type="molecule type" value="Genomic_DNA"/>
</dbReference>
<dbReference type="InterPro" id="IPR027417">
    <property type="entry name" value="P-loop_NTPase"/>
</dbReference>
<protein>
    <recommendedName>
        <fullName evidence="2">Nephrocystin 3-like N-terminal domain-containing protein</fullName>
    </recommendedName>
</protein>
<evidence type="ECO:0000313" key="3">
    <source>
        <dbReference type="EMBL" id="KAJ3513477.1"/>
    </source>
</evidence>
<keyword evidence="1" id="KW-0677">Repeat</keyword>